<evidence type="ECO:0000313" key="3">
    <source>
        <dbReference type="Proteomes" id="UP001054252"/>
    </source>
</evidence>
<dbReference type="AlphaFoldDB" id="A0AAV5L527"/>
<evidence type="ECO:0000313" key="2">
    <source>
        <dbReference type="EMBL" id="GKV32333.1"/>
    </source>
</evidence>
<dbReference type="Proteomes" id="UP001054252">
    <property type="component" value="Unassembled WGS sequence"/>
</dbReference>
<organism evidence="2 3">
    <name type="scientific">Rubroshorea leprosula</name>
    <dbReference type="NCBI Taxonomy" id="152421"/>
    <lineage>
        <taxon>Eukaryota</taxon>
        <taxon>Viridiplantae</taxon>
        <taxon>Streptophyta</taxon>
        <taxon>Embryophyta</taxon>
        <taxon>Tracheophyta</taxon>
        <taxon>Spermatophyta</taxon>
        <taxon>Magnoliopsida</taxon>
        <taxon>eudicotyledons</taxon>
        <taxon>Gunneridae</taxon>
        <taxon>Pentapetalae</taxon>
        <taxon>rosids</taxon>
        <taxon>malvids</taxon>
        <taxon>Malvales</taxon>
        <taxon>Dipterocarpaceae</taxon>
        <taxon>Rubroshorea</taxon>
    </lineage>
</organism>
<protein>
    <submittedName>
        <fullName evidence="2">Uncharacterized protein</fullName>
    </submittedName>
</protein>
<reference evidence="2 3" key="1">
    <citation type="journal article" date="2021" name="Commun. Biol.">
        <title>The genome of Shorea leprosula (Dipterocarpaceae) highlights the ecological relevance of drought in aseasonal tropical rainforests.</title>
        <authorList>
            <person name="Ng K.K.S."/>
            <person name="Kobayashi M.J."/>
            <person name="Fawcett J.A."/>
            <person name="Hatakeyama M."/>
            <person name="Paape T."/>
            <person name="Ng C.H."/>
            <person name="Ang C.C."/>
            <person name="Tnah L.H."/>
            <person name="Lee C.T."/>
            <person name="Nishiyama T."/>
            <person name="Sese J."/>
            <person name="O'Brien M.J."/>
            <person name="Copetti D."/>
            <person name="Mohd Noor M.I."/>
            <person name="Ong R.C."/>
            <person name="Putra M."/>
            <person name="Sireger I.Z."/>
            <person name="Indrioko S."/>
            <person name="Kosugi Y."/>
            <person name="Izuno A."/>
            <person name="Isagi Y."/>
            <person name="Lee S.L."/>
            <person name="Shimizu K.K."/>
        </authorList>
    </citation>
    <scope>NUCLEOTIDE SEQUENCE [LARGE SCALE GENOMIC DNA]</scope>
    <source>
        <strain evidence="2">214</strain>
    </source>
</reference>
<name>A0AAV5L527_9ROSI</name>
<gene>
    <name evidence="2" type="ORF">SLEP1_g40949</name>
</gene>
<keyword evidence="1" id="KW-0812">Transmembrane</keyword>
<sequence>MCGSVSSCGCHQEQGIAGAALGRVKLTNSSESKSYPVWYAGMLYGLTYALYFSHVLPFFFGLPLLVCIGIGYFSFTLAQFFLSHSSIIIEIAKELTESCHSLSTVLFCFLEQEI</sequence>
<feature type="transmembrane region" description="Helical" evidence="1">
    <location>
        <begin position="58"/>
        <end position="82"/>
    </location>
</feature>
<keyword evidence="1" id="KW-1133">Transmembrane helix</keyword>
<keyword evidence="1" id="KW-0472">Membrane</keyword>
<proteinExistence type="predicted"/>
<accession>A0AAV5L527</accession>
<comment type="caution">
    <text evidence="2">The sequence shown here is derived from an EMBL/GenBank/DDBJ whole genome shotgun (WGS) entry which is preliminary data.</text>
</comment>
<feature type="transmembrane region" description="Helical" evidence="1">
    <location>
        <begin position="35"/>
        <end position="52"/>
    </location>
</feature>
<evidence type="ECO:0000256" key="1">
    <source>
        <dbReference type="SAM" id="Phobius"/>
    </source>
</evidence>
<keyword evidence="3" id="KW-1185">Reference proteome</keyword>
<dbReference type="EMBL" id="BPVZ01000095">
    <property type="protein sequence ID" value="GKV32333.1"/>
    <property type="molecule type" value="Genomic_DNA"/>
</dbReference>